<dbReference type="EMBL" id="PRDM01000003">
    <property type="protein sequence ID" value="MBE8726159.1"/>
    <property type="molecule type" value="Genomic_DNA"/>
</dbReference>
<reference evidence="1 2" key="1">
    <citation type="submission" date="2018-07" db="EMBL/GenBank/DDBJ databases">
        <title>Genome assembly of strain KB82.</title>
        <authorList>
            <person name="Kukolya J."/>
            <person name="Horvath B."/>
            <person name="Nagy I."/>
            <person name="Toth A."/>
        </authorList>
    </citation>
    <scope>NUCLEOTIDE SEQUENCE [LARGE SCALE GENOMIC DNA]</scope>
    <source>
        <strain evidence="1 2">Kb82</strain>
    </source>
</reference>
<comment type="caution">
    <text evidence="1">The sequence shown here is derived from an EMBL/GenBank/DDBJ whole genome shotgun (WGS) entry which is preliminary data.</text>
</comment>
<evidence type="ECO:0000313" key="1">
    <source>
        <dbReference type="EMBL" id="MBE8726159.1"/>
    </source>
</evidence>
<gene>
    <name evidence="1" type="ORF">C4F50_14570</name>
</gene>
<protein>
    <recommendedName>
        <fullName evidence="3">Transposase</fullName>
    </recommendedName>
</protein>
<evidence type="ECO:0008006" key="3">
    <source>
        <dbReference type="Google" id="ProtNLM"/>
    </source>
</evidence>
<dbReference type="RefSeq" id="WP_228012035.1">
    <property type="nucleotide sequence ID" value="NZ_PRDM01000003.1"/>
</dbReference>
<evidence type="ECO:0000313" key="2">
    <source>
        <dbReference type="Proteomes" id="UP000640614"/>
    </source>
</evidence>
<accession>A0ABR9TMW4</accession>
<sequence length="69" mass="8353">MYKKIEAYKTYREGLRAKKSAALLFRLSENWRSGYQYVLNTFYTKSINSYGADYDCGVYYKEHEKREKE</sequence>
<name>A0ABR9TMW4_9FLAO</name>
<keyword evidence="2" id="KW-1185">Reference proteome</keyword>
<proteinExistence type="predicted"/>
<organism evidence="1 2">
    <name type="scientific">Flavobacterium hungaricum</name>
    <dbReference type="NCBI Taxonomy" id="2082725"/>
    <lineage>
        <taxon>Bacteria</taxon>
        <taxon>Pseudomonadati</taxon>
        <taxon>Bacteroidota</taxon>
        <taxon>Flavobacteriia</taxon>
        <taxon>Flavobacteriales</taxon>
        <taxon>Flavobacteriaceae</taxon>
        <taxon>Flavobacterium</taxon>
    </lineage>
</organism>
<dbReference type="Proteomes" id="UP000640614">
    <property type="component" value="Unassembled WGS sequence"/>
</dbReference>